<dbReference type="AlphaFoldDB" id="A0A8S1BL75"/>
<gene>
    <name evidence="3" type="ORF">APLA_LOCUS17015</name>
</gene>
<protein>
    <submittedName>
        <fullName evidence="3">Uncharacterized protein</fullName>
    </submittedName>
</protein>
<feature type="compositionally biased region" description="Basic and acidic residues" evidence="1">
    <location>
        <begin position="179"/>
        <end position="194"/>
    </location>
</feature>
<reference evidence="3 4" key="1">
    <citation type="submission" date="2020-04" db="EMBL/GenBank/DDBJ databases">
        <authorList>
            <person name="Wallbank WR R."/>
            <person name="Pardo Diaz C."/>
            <person name="Kozak K."/>
            <person name="Martin S."/>
            <person name="Jiggins C."/>
            <person name="Moest M."/>
            <person name="Warren A I."/>
            <person name="Byers J.R.P. K."/>
            <person name="Montejo-Kovacevich G."/>
            <person name="Yen C E."/>
        </authorList>
    </citation>
    <scope>NUCLEOTIDE SEQUENCE [LARGE SCALE GENOMIC DNA]</scope>
</reference>
<evidence type="ECO:0000256" key="2">
    <source>
        <dbReference type="SAM" id="SignalP"/>
    </source>
</evidence>
<name>A0A8S1BL75_ARCPL</name>
<dbReference type="EMBL" id="CADEBC010000608">
    <property type="protein sequence ID" value="CAB3259312.1"/>
    <property type="molecule type" value="Genomic_DNA"/>
</dbReference>
<dbReference type="OrthoDB" id="7180355at2759"/>
<accession>A0A8S1BL75</accession>
<comment type="caution">
    <text evidence="3">The sequence shown here is derived from an EMBL/GenBank/DDBJ whole genome shotgun (WGS) entry which is preliminary data.</text>
</comment>
<keyword evidence="4" id="KW-1185">Reference proteome</keyword>
<evidence type="ECO:0000313" key="3">
    <source>
        <dbReference type="EMBL" id="CAB3259312.1"/>
    </source>
</evidence>
<feature type="compositionally biased region" description="Polar residues" evidence="1">
    <location>
        <begin position="140"/>
        <end position="176"/>
    </location>
</feature>
<feature type="chain" id="PRO_5035852902" evidence="2">
    <location>
        <begin position="19"/>
        <end position="256"/>
    </location>
</feature>
<feature type="signal peptide" evidence="2">
    <location>
        <begin position="1"/>
        <end position="18"/>
    </location>
</feature>
<sequence>MNVQLKVLVILILPVVKCETLNDLADNTNEQESKIDDDRFTKDLDDEQWHVAHLSLEGRRHCVGDTFEDRARRYRKALKSDGALVNFVSSDPIPFNVSEIVDDETCKVDLEVPKALPKTKEIMVLSKAEDKLEVTKEQTVKIQNEQSGQNSSAVQNTSDATSTLSNTEYQQATTPTMKVIDKEDRSKEEEDVKKGQNSKSRRGEYMFSSIEYYDETPDFDASICPDDVDVIVLELDEIRSYDVECERIVEWRSLID</sequence>
<organism evidence="3 4">
    <name type="scientific">Arctia plantaginis</name>
    <name type="common">Wood tiger moth</name>
    <name type="synonym">Phalaena plantaginis</name>
    <dbReference type="NCBI Taxonomy" id="874455"/>
    <lineage>
        <taxon>Eukaryota</taxon>
        <taxon>Metazoa</taxon>
        <taxon>Ecdysozoa</taxon>
        <taxon>Arthropoda</taxon>
        <taxon>Hexapoda</taxon>
        <taxon>Insecta</taxon>
        <taxon>Pterygota</taxon>
        <taxon>Neoptera</taxon>
        <taxon>Endopterygota</taxon>
        <taxon>Lepidoptera</taxon>
        <taxon>Glossata</taxon>
        <taxon>Ditrysia</taxon>
        <taxon>Noctuoidea</taxon>
        <taxon>Erebidae</taxon>
        <taxon>Arctiinae</taxon>
        <taxon>Arctia</taxon>
    </lineage>
</organism>
<feature type="region of interest" description="Disordered" evidence="1">
    <location>
        <begin position="139"/>
        <end position="200"/>
    </location>
</feature>
<dbReference type="Proteomes" id="UP000494106">
    <property type="component" value="Unassembled WGS sequence"/>
</dbReference>
<evidence type="ECO:0000256" key="1">
    <source>
        <dbReference type="SAM" id="MobiDB-lite"/>
    </source>
</evidence>
<evidence type="ECO:0000313" key="4">
    <source>
        <dbReference type="Proteomes" id="UP000494106"/>
    </source>
</evidence>
<keyword evidence="2" id="KW-0732">Signal</keyword>
<proteinExistence type="predicted"/>